<evidence type="ECO:0000256" key="1">
    <source>
        <dbReference type="SAM" id="Phobius"/>
    </source>
</evidence>
<dbReference type="AlphaFoldDB" id="A0A7U4DKK9"/>
<feature type="transmembrane region" description="Helical" evidence="1">
    <location>
        <begin position="20"/>
        <end position="42"/>
    </location>
</feature>
<organism evidence="3">
    <name type="scientific">Geobacillus sp. (strain Y4.1MC1)</name>
    <dbReference type="NCBI Taxonomy" id="581103"/>
    <lineage>
        <taxon>Bacteria</taxon>
        <taxon>Bacillati</taxon>
        <taxon>Bacillota</taxon>
        <taxon>Bacilli</taxon>
        <taxon>Bacillales</taxon>
        <taxon>Anoxybacillaceae</taxon>
        <taxon>Geobacillus</taxon>
    </lineage>
</organism>
<dbReference type="KEGG" id="gmc:GY4MC1_1827"/>
<sequence>MKGDPGKRISERALLVWRIYGMIGVAVSFLVSAAIVAVLLVFGGTKWIIPVLIILLIGEAYFFIFFIPALRWRRWRYEVREQEIEIQKGLFVVKRTLIPMIRVQHVDSIQGPLLKKYKLASVAIFTAATMHVIPALDEEEAEKLRYHISKLARVADEDV</sequence>
<dbReference type="Pfam" id="PF03703">
    <property type="entry name" value="bPH_2"/>
    <property type="match status" value="1"/>
</dbReference>
<dbReference type="InterPro" id="IPR005182">
    <property type="entry name" value="YdbS-like_PH"/>
</dbReference>
<protein>
    <submittedName>
        <fullName evidence="3">Membrane-flanked domain protein</fullName>
    </submittedName>
</protein>
<feature type="transmembrane region" description="Helical" evidence="1">
    <location>
        <begin position="48"/>
        <end position="70"/>
    </location>
</feature>
<keyword evidence="1" id="KW-1133">Transmembrane helix</keyword>
<keyword evidence="1" id="KW-0812">Transmembrane</keyword>
<accession>A0A7U4DKK9</accession>
<keyword evidence="1" id="KW-0472">Membrane</keyword>
<gene>
    <name evidence="3" type="ORF">GY4MC1_1827</name>
</gene>
<dbReference type="PANTHER" id="PTHR34473:SF2">
    <property type="entry name" value="UPF0699 TRANSMEMBRANE PROTEIN YDBT"/>
    <property type="match status" value="1"/>
</dbReference>
<evidence type="ECO:0000313" key="3">
    <source>
        <dbReference type="EMBL" id="ADP74597.1"/>
    </source>
</evidence>
<evidence type="ECO:0000259" key="2">
    <source>
        <dbReference type="Pfam" id="PF03703"/>
    </source>
</evidence>
<dbReference type="EMBL" id="CP002293">
    <property type="protein sequence ID" value="ADP74597.1"/>
    <property type="molecule type" value="Genomic_DNA"/>
</dbReference>
<dbReference type="PANTHER" id="PTHR34473">
    <property type="entry name" value="UPF0699 TRANSMEMBRANE PROTEIN YDBS"/>
    <property type="match status" value="1"/>
</dbReference>
<name>A0A7U4DKK9_GEOS0</name>
<proteinExistence type="predicted"/>
<feature type="domain" description="YdbS-like PH" evidence="2">
    <location>
        <begin position="72"/>
        <end position="148"/>
    </location>
</feature>
<reference evidence="3" key="1">
    <citation type="submission" date="2010-10" db="EMBL/GenBank/DDBJ databases">
        <title>Complete sequence of chromosome of Geobacillus sp. Y4.1MC1.</title>
        <authorList>
            <consortium name="US DOE Joint Genome Institute"/>
            <person name="Lucas S."/>
            <person name="Copeland A."/>
            <person name="Lapidus A."/>
            <person name="Cheng J.-F."/>
            <person name="Bruce D."/>
            <person name="Goodwin L."/>
            <person name="Pitluck S."/>
            <person name="Chertkov O."/>
            <person name="Zhang X."/>
            <person name="Detter J.C."/>
            <person name="Han C."/>
            <person name="Tapia R."/>
            <person name="Land M."/>
            <person name="Hauser L."/>
            <person name="Jeffries C."/>
            <person name="Kyrpides N."/>
            <person name="Ivanova N."/>
            <person name="Ovchinnikova G."/>
            <person name="Brumm P."/>
            <person name="Mead D."/>
            <person name="Woyke T."/>
        </authorList>
    </citation>
    <scope>NUCLEOTIDE SEQUENCE [LARGE SCALE GENOMIC DNA]</scope>
    <source>
        <strain evidence="3">Y4.1MC1</strain>
    </source>
</reference>